<dbReference type="EMBL" id="GL541693">
    <property type="protein sequence ID" value="KDE05074.1"/>
    <property type="molecule type" value="Genomic_DNA"/>
</dbReference>
<accession>U5HBG4</accession>
<proteinExistence type="inferred from homology"/>
<name>U5HBG4_USTV1</name>
<feature type="transmembrane region" description="Helical" evidence="6">
    <location>
        <begin position="334"/>
        <end position="352"/>
    </location>
</feature>
<dbReference type="OrthoDB" id="40134at2759"/>
<comment type="similarity">
    <text evidence="2">Belongs to the amino acid/polyamine transporter 2 family.</text>
</comment>
<keyword evidence="10" id="KW-1185">Reference proteome</keyword>
<dbReference type="Proteomes" id="UP000017200">
    <property type="component" value="Unassembled WGS sequence"/>
</dbReference>
<feature type="transmembrane region" description="Helical" evidence="6">
    <location>
        <begin position="194"/>
        <end position="215"/>
    </location>
</feature>
<keyword evidence="3 6" id="KW-0812">Transmembrane</keyword>
<dbReference type="OMA" id="AMLMTHI"/>
<protein>
    <recommendedName>
        <fullName evidence="7">Amino acid transporter transmembrane domain-containing protein</fullName>
    </recommendedName>
</protein>
<feature type="domain" description="Amino acid transporter transmembrane" evidence="7">
    <location>
        <begin position="56"/>
        <end position="312"/>
    </location>
</feature>
<dbReference type="PANTHER" id="PTHR22950:SF683">
    <property type="entry name" value="AMINO ACID TRANSPORTER (EUROFUNG)"/>
    <property type="match status" value="1"/>
</dbReference>
<sequence length="446" mass="47413">MQSISNEKSDLEDNISHAKGLEAVTVDNRESPGTVPVAGDAVFGVNADGPNYLNVGWIRAAVFLMKAQIGLGVLGIPQVMSTVGLFPGLFLIIILGVMAAWSAYVVGVFKQRHPECHSIADAGFVLGGRVGQEALGIMCSLFMLCVCASGLLSISIAFNALSSHGACTVGFVVVGGVIVYILASIRTIDKLSFLSWVGLASVLSALFTLAVAVGVEDRPAAAPPTGPWSKNQRFFGNPSFADASSSIGTLVFAFSGTPAYFTVFSEMREPKDFPKTIALCQSVVTTVFILLGVIIWFFCGQYVASPALGSAGAMMKKVCYGLALPSLIVGSTHWITWLLLVLGCVTFAFFVAEAIPVFGGLIGLIGALLGSLMNMHVMGAMWFYDNFGRQREDKSWRFRALMAWNVYLIAAGTFIMISGTYASIKSIVNDYAGKTLTVFSCADNSQ</sequence>
<dbReference type="Pfam" id="PF01490">
    <property type="entry name" value="Aa_trans"/>
    <property type="match status" value="1"/>
</dbReference>
<evidence type="ECO:0000256" key="6">
    <source>
        <dbReference type="SAM" id="Phobius"/>
    </source>
</evidence>
<evidence type="ECO:0000256" key="5">
    <source>
        <dbReference type="ARBA" id="ARBA00023136"/>
    </source>
</evidence>
<dbReference type="EnsemblFungi" id="MVLG_04514T0">
    <property type="protein sequence ID" value="MVLG_04514T0"/>
    <property type="gene ID" value="MVLG_04514"/>
</dbReference>
<evidence type="ECO:0000313" key="10">
    <source>
        <dbReference type="Proteomes" id="UP000017200"/>
    </source>
</evidence>
<feature type="transmembrane region" description="Helical" evidence="6">
    <location>
        <begin position="276"/>
        <end position="298"/>
    </location>
</feature>
<keyword evidence="4 6" id="KW-1133">Transmembrane helix</keyword>
<feature type="transmembrane region" description="Helical" evidence="6">
    <location>
        <begin position="134"/>
        <end position="157"/>
    </location>
</feature>
<dbReference type="InParanoid" id="U5HBG4"/>
<comment type="subcellular location">
    <subcellularLocation>
        <location evidence="1">Membrane</location>
        <topology evidence="1">Multi-pass membrane protein</topology>
    </subcellularLocation>
</comment>
<dbReference type="STRING" id="683840.U5HBG4"/>
<feature type="transmembrane region" description="Helical" evidence="6">
    <location>
        <begin position="243"/>
        <end position="264"/>
    </location>
</feature>
<dbReference type="EMBL" id="AEIJ01000448">
    <property type="status" value="NOT_ANNOTATED_CDS"/>
    <property type="molecule type" value="Genomic_DNA"/>
</dbReference>
<evidence type="ECO:0000256" key="1">
    <source>
        <dbReference type="ARBA" id="ARBA00004141"/>
    </source>
</evidence>
<evidence type="ECO:0000256" key="3">
    <source>
        <dbReference type="ARBA" id="ARBA00022692"/>
    </source>
</evidence>
<evidence type="ECO:0000313" key="9">
    <source>
        <dbReference type="EnsemblFungi" id="MVLG_04514T0"/>
    </source>
</evidence>
<feature type="transmembrane region" description="Helical" evidence="6">
    <location>
        <begin position="163"/>
        <end position="182"/>
    </location>
</feature>
<dbReference type="AlphaFoldDB" id="U5HBG4"/>
<reference evidence="8" key="2">
    <citation type="submission" date="2010-11" db="EMBL/GenBank/DDBJ databases">
        <authorList>
            <consortium name="The Broad Institute Genome Sequencing Platform"/>
            <person name="Earl A."/>
            <person name="Ward D."/>
            <person name="Feldgarden M."/>
            <person name="Gevers D."/>
            <person name="Butler R."/>
            <person name="Young S.K."/>
            <person name="Zeng Q."/>
            <person name="Gargeya S."/>
            <person name="Fitzgerald M."/>
            <person name="Haas B."/>
            <person name="Abouelleil A."/>
            <person name="Alvarado L."/>
            <person name="Arachchi H.M."/>
            <person name="Berlin A."/>
            <person name="Brown A."/>
            <person name="Chapman S.B."/>
            <person name="Chen Z."/>
            <person name="Dunbar C."/>
            <person name="Freedman E."/>
            <person name="Gearin G."/>
            <person name="Gellesch M."/>
            <person name="Goldberg J."/>
            <person name="Griggs A."/>
            <person name="Gujja S."/>
            <person name="Heilman E."/>
            <person name="Heiman D."/>
            <person name="Howarth C."/>
            <person name="Larson L."/>
            <person name="Lui A."/>
            <person name="MacDonald P.J.P."/>
            <person name="Mehta T."/>
            <person name="Montmayeur A."/>
            <person name="Murphy C."/>
            <person name="Neiman D."/>
            <person name="Pearson M."/>
            <person name="Priest M."/>
            <person name="Roberts A."/>
            <person name="Saif S."/>
            <person name="Shea T."/>
            <person name="Shenoy N."/>
            <person name="Sisk P."/>
            <person name="Stolte C."/>
            <person name="Sykes S."/>
            <person name="White J."/>
            <person name="Yandava C."/>
            <person name="Wortman J."/>
            <person name="Nusbaum C."/>
            <person name="Birren B."/>
        </authorList>
    </citation>
    <scope>NUCLEOTIDE SEQUENCE</scope>
    <source>
        <strain evidence="8">P1A1 Lamole</strain>
    </source>
</reference>
<reference evidence="8 10" key="3">
    <citation type="journal article" date="2015" name="BMC Genomics">
        <title>Sex and parasites: genomic and transcriptomic analysis of Microbotryum lychnidis-dioicae, the biotrophic and plant-castrating anther smut fungus.</title>
        <authorList>
            <person name="Perlin M.H."/>
            <person name="Amselem J."/>
            <person name="Fontanillas E."/>
            <person name="Toh S.S."/>
            <person name="Chen Z."/>
            <person name="Goldberg J."/>
            <person name="Duplessis S."/>
            <person name="Henrissat B."/>
            <person name="Young S."/>
            <person name="Zeng Q."/>
            <person name="Aguileta G."/>
            <person name="Petit E."/>
            <person name="Badouin H."/>
            <person name="Andrews J."/>
            <person name="Razeeq D."/>
            <person name="Gabaldon T."/>
            <person name="Quesneville H."/>
            <person name="Giraud T."/>
            <person name="Hood M.E."/>
            <person name="Schultz D.J."/>
            <person name="Cuomo C.A."/>
        </authorList>
    </citation>
    <scope>NUCLEOTIDE SEQUENCE [LARGE SCALE GENOMIC DNA]</scope>
    <source>
        <strain evidence="10">p1A1 Lamole</strain>
        <strain evidence="8">P1A1 Lamole</strain>
    </source>
</reference>
<evidence type="ECO:0000256" key="2">
    <source>
        <dbReference type="ARBA" id="ARBA00008066"/>
    </source>
</evidence>
<dbReference type="GO" id="GO:0016020">
    <property type="term" value="C:membrane"/>
    <property type="evidence" value="ECO:0007669"/>
    <property type="project" value="UniProtKB-SubCell"/>
</dbReference>
<feature type="transmembrane region" description="Helical" evidence="6">
    <location>
        <begin position="60"/>
        <end position="80"/>
    </location>
</feature>
<gene>
    <name evidence="8" type="ORF">MVLG_04514</name>
</gene>
<evidence type="ECO:0000313" key="8">
    <source>
        <dbReference type="EMBL" id="KDE05074.1"/>
    </source>
</evidence>
<dbReference type="GO" id="GO:0015179">
    <property type="term" value="F:L-amino acid transmembrane transporter activity"/>
    <property type="evidence" value="ECO:0007669"/>
    <property type="project" value="TreeGrafter"/>
</dbReference>
<dbReference type="HOGENOM" id="CLU_027816_3_1_1"/>
<feature type="transmembrane region" description="Helical" evidence="6">
    <location>
        <begin position="404"/>
        <end position="424"/>
    </location>
</feature>
<organism evidence="8">
    <name type="scientific">Microbotryum lychnidis-dioicae (strain p1A1 Lamole / MvSl-1064)</name>
    <name type="common">Anther smut fungus</name>
    <dbReference type="NCBI Taxonomy" id="683840"/>
    <lineage>
        <taxon>Eukaryota</taxon>
        <taxon>Fungi</taxon>
        <taxon>Dikarya</taxon>
        <taxon>Basidiomycota</taxon>
        <taxon>Pucciniomycotina</taxon>
        <taxon>Microbotryomycetes</taxon>
        <taxon>Microbotryales</taxon>
        <taxon>Microbotryaceae</taxon>
        <taxon>Microbotryum</taxon>
    </lineage>
</organism>
<reference evidence="10" key="1">
    <citation type="submission" date="2010-11" db="EMBL/GenBank/DDBJ databases">
        <title>The genome sequence of Microbotryum violaceum strain p1A1 Lamole.</title>
        <authorList>
            <person name="Cuomo C."/>
            <person name="Perlin M."/>
            <person name="Young S.K."/>
            <person name="Zeng Q."/>
            <person name="Gargeya S."/>
            <person name="Alvarado L."/>
            <person name="Berlin A."/>
            <person name="Chapman S.B."/>
            <person name="Chen Z."/>
            <person name="Freedman E."/>
            <person name="Gellesch M."/>
            <person name="Goldberg J."/>
            <person name="Griggs A."/>
            <person name="Gujja S."/>
            <person name="Heilman E."/>
            <person name="Heiman D."/>
            <person name="Howarth C."/>
            <person name="Mehta T."/>
            <person name="Neiman D."/>
            <person name="Pearson M."/>
            <person name="Roberts A."/>
            <person name="Saif S."/>
            <person name="Shea T."/>
            <person name="Shenoy N."/>
            <person name="Sisk P."/>
            <person name="Stolte C."/>
            <person name="Sykes S."/>
            <person name="White J."/>
            <person name="Yandava C."/>
            <person name="Haas B."/>
            <person name="Nusbaum C."/>
            <person name="Birren B."/>
        </authorList>
    </citation>
    <scope>NUCLEOTIDE SEQUENCE [LARGE SCALE GENOMIC DNA]</scope>
    <source>
        <strain evidence="10">p1A1 Lamole</strain>
    </source>
</reference>
<feature type="transmembrane region" description="Helical" evidence="6">
    <location>
        <begin position="359"/>
        <end position="384"/>
    </location>
</feature>
<evidence type="ECO:0000256" key="4">
    <source>
        <dbReference type="ARBA" id="ARBA00022989"/>
    </source>
</evidence>
<dbReference type="PANTHER" id="PTHR22950">
    <property type="entry name" value="AMINO ACID TRANSPORTER"/>
    <property type="match status" value="1"/>
</dbReference>
<keyword evidence="5 6" id="KW-0472">Membrane</keyword>
<dbReference type="InterPro" id="IPR013057">
    <property type="entry name" value="AA_transpt_TM"/>
</dbReference>
<reference evidence="9" key="4">
    <citation type="submission" date="2015-06" db="UniProtKB">
        <authorList>
            <consortium name="EnsemblFungi"/>
        </authorList>
    </citation>
    <scope>IDENTIFICATION</scope>
</reference>
<feature type="transmembrane region" description="Helical" evidence="6">
    <location>
        <begin position="86"/>
        <end position="109"/>
    </location>
</feature>
<evidence type="ECO:0000259" key="7">
    <source>
        <dbReference type="Pfam" id="PF01490"/>
    </source>
</evidence>